<feature type="repeat" description="TPR" evidence="3">
    <location>
        <begin position="167"/>
        <end position="200"/>
    </location>
</feature>
<evidence type="ECO:0000313" key="4">
    <source>
        <dbReference type="EMBL" id="APB32906.1"/>
    </source>
</evidence>
<evidence type="ECO:0000256" key="3">
    <source>
        <dbReference type="PROSITE-ProRule" id="PRU00339"/>
    </source>
</evidence>
<gene>
    <name evidence="4" type="ORF">GlitD10_0592</name>
</gene>
<proteinExistence type="predicted"/>
<dbReference type="EMBL" id="CP017675">
    <property type="protein sequence ID" value="APB32906.1"/>
    <property type="molecule type" value="Genomic_DNA"/>
</dbReference>
<name>A0A1J0AAF1_9CYAN</name>
<dbReference type="Pfam" id="PF13174">
    <property type="entry name" value="TPR_6"/>
    <property type="match status" value="1"/>
</dbReference>
<accession>A0A1J0AAF1</accession>
<dbReference type="KEGG" id="glt:GlitD10_0592"/>
<dbReference type="InterPro" id="IPR019734">
    <property type="entry name" value="TPR_rpt"/>
</dbReference>
<dbReference type="AlphaFoldDB" id="A0A1J0AAF1"/>
<evidence type="ECO:0000256" key="1">
    <source>
        <dbReference type="ARBA" id="ARBA00022737"/>
    </source>
</evidence>
<protein>
    <submittedName>
        <fullName evidence="4">Tetratricopeptide repeat-containing protein</fullName>
    </submittedName>
</protein>
<dbReference type="SUPFAM" id="SSF48452">
    <property type="entry name" value="TPR-like"/>
    <property type="match status" value="1"/>
</dbReference>
<keyword evidence="5" id="KW-1185">Reference proteome</keyword>
<dbReference type="PANTHER" id="PTHR44858:SF1">
    <property type="entry name" value="UDP-N-ACETYLGLUCOSAMINE--PEPTIDE N-ACETYLGLUCOSAMINYLTRANSFERASE SPINDLY-RELATED"/>
    <property type="match status" value="1"/>
</dbReference>
<reference evidence="4 5" key="1">
    <citation type="submission" date="2016-10" db="EMBL/GenBank/DDBJ databases">
        <title>Description of Gloeomargarita lithophora gen. nov., sp. nov., a thylakoid-bearing basal-branching cyanobacterium with intracellular carbonates, and proposal for Gloeomargaritales ord. nov.</title>
        <authorList>
            <person name="Moreira D."/>
            <person name="Tavera R."/>
            <person name="Benzerara K."/>
            <person name="Skouri-Panet F."/>
            <person name="Couradeau E."/>
            <person name="Gerard E."/>
            <person name="Loussert C."/>
            <person name="Novelo E."/>
            <person name="Zivanovic Y."/>
            <person name="Lopez-Garcia P."/>
        </authorList>
    </citation>
    <scope>NUCLEOTIDE SEQUENCE [LARGE SCALE GENOMIC DNA]</scope>
    <source>
        <strain evidence="4 5">D10</strain>
    </source>
</reference>
<dbReference type="Proteomes" id="UP000180235">
    <property type="component" value="Chromosome"/>
</dbReference>
<sequence>MVMRPRFWGWLLVGLVLGGQPMLAQPGNPEAQIKFQQASQSLSRNENTKALQEFQEALKINPQMAGAWRGMGVALGRLGRWADAAQVQARATTLAPKHPPGWVMRGWAEHRSGNSPLGAQWLNHALTLDPKNIEAHNALGVVYLFLNQPQKAEASTRRVIQLAPQNGTAYYNLGLSLDRQGRYREAIAAQTQAQKWEPRNPHPLLAQAVSYLAQNQRTQAQTVFNRAIGLDPWYGQATGMDELVRAGFSSTQIARLKKLL</sequence>
<dbReference type="STRING" id="1188229.GlitD10_0592"/>
<dbReference type="PANTHER" id="PTHR44858">
    <property type="entry name" value="TETRATRICOPEPTIDE REPEAT PROTEIN 6"/>
    <property type="match status" value="1"/>
</dbReference>
<dbReference type="InterPro" id="IPR050498">
    <property type="entry name" value="Ycf3"/>
</dbReference>
<keyword evidence="1" id="KW-0677">Repeat</keyword>
<evidence type="ECO:0000313" key="5">
    <source>
        <dbReference type="Proteomes" id="UP000180235"/>
    </source>
</evidence>
<dbReference type="InterPro" id="IPR011990">
    <property type="entry name" value="TPR-like_helical_dom_sf"/>
</dbReference>
<evidence type="ECO:0000256" key="2">
    <source>
        <dbReference type="ARBA" id="ARBA00022803"/>
    </source>
</evidence>
<dbReference type="PROSITE" id="PS50005">
    <property type="entry name" value="TPR"/>
    <property type="match status" value="3"/>
</dbReference>
<dbReference type="Pfam" id="PF13432">
    <property type="entry name" value="TPR_16"/>
    <property type="match status" value="2"/>
</dbReference>
<feature type="repeat" description="TPR" evidence="3">
    <location>
        <begin position="31"/>
        <end position="64"/>
    </location>
</feature>
<organism evidence="4 5">
    <name type="scientific">Gloeomargarita lithophora Alchichica-D10</name>
    <dbReference type="NCBI Taxonomy" id="1188229"/>
    <lineage>
        <taxon>Bacteria</taxon>
        <taxon>Bacillati</taxon>
        <taxon>Cyanobacteriota</taxon>
        <taxon>Cyanophyceae</taxon>
        <taxon>Gloeomargaritales</taxon>
        <taxon>Gloeomargaritaceae</taxon>
        <taxon>Gloeomargarita</taxon>
    </lineage>
</organism>
<keyword evidence="2 3" id="KW-0802">TPR repeat</keyword>
<feature type="repeat" description="TPR" evidence="3">
    <location>
        <begin position="133"/>
        <end position="166"/>
    </location>
</feature>
<dbReference type="Gene3D" id="1.25.40.10">
    <property type="entry name" value="Tetratricopeptide repeat domain"/>
    <property type="match status" value="1"/>
</dbReference>
<dbReference type="SMART" id="SM00028">
    <property type="entry name" value="TPR"/>
    <property type="match status" value="6"/>
</dbReference>